<dbReference type="RefSeq" id="WP_132248732.1">
    <property type="nucleotide sequence ID" value="NZ_SLZU01000032.1"/>
</dbReference>
<dbReference type="SUPFAM" id="SSF52317">
    <property type="entry name" value="Class I glutamine amidotransferase-like"/>
    <property type="match status" value="1"/>
</dbReference>
<dbReference type="InterPro" id="IPR024078">
    <property type="entry name" value="LmbE-like_dom_sf"/>
</dbReference>
<protein>
    <submittedName>
        <fullName evidence="1">GlcNAc-PI de-N-acetylase</fullName>
    </submittedName>
</protein>
<sequence>MPLTQPARLSAESRSAHIVRMWRALQPLQTVVSFMNTGAHPDDETSAMLAALAWRDGVDISYACSTRGEGGQNDIGTESGAALGVLRTSEMEAACDILGLRMYWLSETPEDTIFDFGFSKSGTETLSYWGRDRTLARFVHILRRERPDIICPTFLDVPGQHGHHRAMTEAAHKVMDLAADPDFPGSDLPPWQVKKLYLPAWSGAGQAYDDDLPPPLGTLVIPGKGLDPVTGWSFERIGQQSRACHATQAMGKWVAAGRERHFPLHLADTRVNGPDTKLGSGLALRLTDLKPCPHLEAAQMGCDAARAAFPDTAKMLAQLSAALAALRRGDAALTPAERAAFGHKLNRKEEQLAHAIHHAARAEVLGFTGADFVRPGGRVGVSIETRQGDVEALKVEPCLPDGWAAVAGELRVPEDAATSTPYPDTYLPGLPAAPCLEALITAHGVASSIRVPLSLPPVVLPARSATLTPSMAVLNTAGPKRRLSVAVSDIHPEGAEPALDMPDGWRSVRTDEGFDVTLPEALPEGAYTLRLTLDGQPAQSITRIAYPHVAPRALARPAETTLRAINVKLPGARIGYIGGGNDRVDHWLAAIGLDVTPLDDRDFETPSRLARFNTIVIGIFAIRFREGLAQAMPRIHDWVRKGGTLVTLYHRPWDAWDPDTTPPARLEIGQPSLRWRVTDQNADVTVLNDHEILHRPNQIGPDDWAGWHKERGLYFAKDWDAAYTPLLSMHDADEAPLEGALLSAEIGKGRHVHTSLILHHQMEQLTPGAFRLFANLVAPRDA</sequence>
<comment type="caution">
    <text evidence="1">The sequence shown here is derived from an EMBL/GenBank/DDBJ whole genome shotgun (WGS) entry which is preliminary data.</text>
</comment>
<dbReference type="EMBL" id="SLZU01000032">
    <property type="protein sequence ID" value="TCS54744.1"/>
    <property type="molecule type" value="Genomic_DNA"/>
</dbReference>
<dbReference type="Pfam" id="PF02585">
    <property type="entry name" value="PIG-L"/>
    <property type="match status" value="1"/>
</dbReference>
<evidence type="ECO:0000313" key="1">
    <source>
        <dbReference type="EMBL" id="TCS54744.1"/>
    </source>
</evidence>
<keyword evidence="2" id="KW-1185">Reference proteome</keyword>
<dbReference type="SUPFAM" id="SSF102588">
    <property type="entry name" value="LmbE-like"/>
    <property type="match status" value="1"/>
</dbReference>
<dbReference type="Gene3D" id="3.40.50.10320">
    <property type="entry name" value="LmbE-like"/>
    <property type="match status" value="1"/>
</dbReference>
<reference evidence="1 2" key="1">
    <citation type="submission" date="2019-03" db="EMBL/GenBank/DDBJ databases">
        <title>Genomic Encyclopedia of Type Strains, Phase IV (KMG-IV): sequencing the most valuable type-strain genomes for metagenomic binning, comparative biology and taxonomic classification.</title>
        <authorList>
            <person name="Goeker M."/>
        </authorList>
    </citation>
    <scope>NUCLEOTIDE SEQUENCE [LARGE SCALE GENOMIC DNA]</scope>
    <source>
        <strain evidence="1 2">DSM 104836</strain>
    </source>
</reference>
<gene>
    <name evidence="1" type="ORF">EDD52_13215</name>
</gene>
<proteinExistence type="predicted"/>
<organism evidence="1 2">
    <name type="scientific">Primorskyibacter sedentarius</name>
    <dbReference type="NCBI Taxonomy" id="745311"/>
    <lineage>
        <taxon>Bacteria</taxon>
        <taxon>Pseudomonadati</taxon>
        <taxon>Pseudomonadota</taxon>
        <taxon>Alphaproteobacteria</taxon>
        <taxon>Rhodobacterales</taxon>
        <taxon>Roseobacteraceae</taxon>
        <taxon>Primorskyibacter</taxon>
    </lineage>
</organism>
<name>A0A4R3IXS3_9RHOB</name>
<dbReference type="InterPro" id="IPR003737">
    <property type="entry name" value="GlcNAc_PI_deacetylase-related"/>
</dbReference>
<dbReference type="AlphaFoldDB" id="A0A4R3IXS3"/>
<accession>A0A4R3IXS3</accession>
<dbReference type="Proteomes" id="UP000295696">
    <property type="component" value="Unassembled WGS sequence"/>
</dbReference>
<dbReference type="InterPro" id="IPR029062">
    <property type="entry name" value="Class_I_gatase-like"/>
</dbReference>
<evidence type="ECO:0000313" key="2">
    <source>
        <dbReference type="Proteomes" id="UP000295696"/>
    </source>
</evidence>
<dbReference type="OrthoDB" id="9759749at2"/>